<keyword evidence="3" id="KW-0032">Aminotransferase</keyword>
<evidence type="ECO:0000313" key="3">
    <source>
        <dbReference type="EMBL" id="MFD2416080.1"/>
    </source>
</evidence>
<feature type="domain" description="Aminotransferase class I/classII large" evidence="2">
    <location>
        <begin position="75"/>
        <end position="362"/>
    </location>
</feature>
<organism evidence="3 4">
    <name type="scientific">Amycolatopsis pigmentata</name>
    <dbReference type="NCBI Taxonomy" id="450801"/>
    <lineage>
        <taxon>Bacteria</taxon>
        <taxon>Bacillati</taxon>
        <taxon>Actinomycetota</taxon>
        <taxon>Actinomycetes</taxon>
        <taxon>Pseudonocardiales</taxon>
        <taxon>Pseudonocardiaceae</taxon>
        <taxon>Amycolatopsis</taxon>
    </lineage>
</organism>
<dbReference type="InterPro" id="IPR015421">
    <property type="entry name" value="PyrdxlP-dep_Trfase_major"/>
</dbReference>
<dbReference type="InterPro" id="IPR015422">
    <property type="entry name" value="PyrdxlP-dep_Trfase_small"/>
</dbReference>
<evidence type="ECO:0000259" key="2">
    <source>
        <dbReference type="Pfam" id="PF00155"/>
    </source>
</evidence>
<dbReference type="InterPro" id="IPR015424">
    <property type="entry name" value="PyrdxlP-dep_Trfase"/>
</dbReference>
<evidence type="ECO:0000313" key="4">
    <source>
        <dbReference type="Proteomes" id="UP001597417"/>
    </source>
</evidence>
<dbReference type="CDD" id="cd00609">
    <property type="entry name" value="AAT_like"/>
    <property type="match status" value="1"/>
</dbReference>
<dbReference type="Gene3D" id="3.90.1150.10">
    <property type="entry name" value="Aspartate Aminotransferase, domain 1"/>
    <property type="match status" value="1"/>
</dbReference>
<sequence>MRHGKNAIRYPLGSPSSLAVSREPGLGLGELADFSAPGNPYFPTAELFDELAGQLRALLRSHPGDPALVADQLATVLKLNPRTLTVGNGTTELLTWIDHLLVDSSVAVPVPTSGRWIDQPLETGKRVDMFPLREAENFELRVEAYVEFIRQRGSRAAVLCNPNNPDGGYLPRREVLRFMDQLADLDLVVIDESFIDFVELERNASVALEATVRPNVIVVRSLGKTLGLNGVRLGYQVSNPALSQKIGATLPKRNLNCLAETIVFMLTEHWGEYAESLKLVVRDRFMMSAELGRFPELTVYSSQASFLLIRLPPGVNCGELAAYLLSEHNILVRECGTRIGMTGGFIRVSVRPEDDVDLLVEGLRGFARSGSAVELVAQADERAFG</sequence>
<dbReference type="SUPFAM" id="SSF53383">
    <property type="entry name" value="PLP-dependent transferases"/>
    <property type="match status" value="1"/>
</dbReference>
<dbReference type="Pfam" id="PF00155">
    <property type="entry name" value="Aminotran_1_2"/>
    <property type="match status" value="1"/>
</dbReference>
<dbReference type="EC" id="2.6.1.9" evidence="3"/>
<dbReference type="EMBL" id="JBHUKR010000004">
    <property type="protein sequence ID" value="MFD2416080.1"/>
    <property type="molecule type" value="Genomic_DNA"/>
</dbReference>
<keyword evidence="1" id="KW-0045">Antibiotic biosynthesis</keyword>
<proteinExistence type="predicted"/>
<keyword evidence="4" id="KW-1185">Reference proteome</keyword>
<reference evidence="4" key="1">
    <citation type="journal article" date="2019" name="Int. J. Syst. Evol. Microbiol.">
        <title>The Global Catalogue of Microorganisms (GCM) 10K type strain sequencing project: providing services to taxonomists for standard genome sequencing and annotation.</title>
        <authorList>
            <consortium name="The Broad Institute Genomics Platform"/>
            <consortium name="The Broad Institute Genome Sequencing Center for Infectious Disease"/>
            <person name="Wu L."/>
            <person name="Ma J."/>
        </authorList>
    </citation>
    <scope>NUCLEOTIDE SEQUENCE [LARGE SCALE GENOMIC DNA]</scope>
    <source>
        <strain evidence="4">CGMCC 4.7645</strain>
    </source>
</reference>
<comment type="caution">
    <text evidence="3">The sequence shown here is derived from an EMBL/GenBank/DDBJ whole genome shotgun (WGS) entry which is preliminary data.</text>
</comment>
<dbReference type="Gene3D" id="3.40.640.10">
    <property type="entry name" value="Type I PLP-dependent aspartate aminotransferase-like (Major domain)"/>
    <property type="match status" value="1"/>
</dbReference>
<dbReference type="RefSeq" id="WP_378262471.1">
    <property type="nucleotide sequence ID" value="NZ_JBHUKR010000004.1"/>
</dbReference>
<evidence type="ECO:0000256" key="1">
    <source>
        <dbReference type="ARBA" id="ARBA00023194"/>
    </source>
</evidence>
<dbReference type="Proteomes" id="UP001597417">
    <property type="component" value="Unassembled WGS sequence"/>
</dbReference>
<dbReference type="GO" id="GO:0004400">
    <property type="term" value="F:histidinol-phosphate transaminase activity"/>
    <property type="evidence" value="ECO:0007669"/>
    <property type="project" value="UniProtKB-EC"/>
</dbReference>
<accession>A0ABW5FPI3</accession>
<keyword evidence="3" id="KW-0808">Transferase</keyword>
<dbReference type="InterPro" id="IPR004839">
    <property type="entry name" value="Aminotransferase_I/II_large"/>
</dbReference>
<gene>
    <name evidence="3" type="ORF">ACFSXZ_07045</name>
</gene>
<protein>
    <submittedName>
        <fullName evidence="3">Pyridoxal phosphate-dependent aminotransferase</fullName>
        <ecNumber evidence="3">2.6.1.9</ecNumber>
    </submittedName>
</protein>
<name>A0ABW5FPI3_9PSEU</name>
<dbReference type="PANTHER" id="PTHR42885">
    <property type="entry name" value="HISTIDINOL-PHOSPHATE AMINOTRANSFERASE-RELATED"/>
    <property type="match status" value="1"/>
</dbReference>